<protein>
    <submittedName>
        <fullName evidence="1">Uncharacterized protein</fullName>
    </submittedName>
</protein>
<gene>
    <name evidence="1" type="ORF">I545_5716</name>
</gene>
<organism evidence="1 2">
    <name type="scientific">Mycobacterium kansasii 662</name>
    <dbReference type="NCBI Taxonomy" id="1299326"/>
    <lineage>
        <taxon>Bacteria</taxon>
        <taxon>Bacillati</taxon>
        <taxon>Actinomycetota</taxon>
        <taxon>Actinomycetes</taxon>
        <taxon>Mycobacteriales</taxon>
        <taxon>Mycobacteriaceae</taxon>
        <taxon>Mycobacterium</taxon>
    </lineage>
</organism>
<reference evidence="1 2" key="1">
    <citation type="submission" date="2013-12" db="EMBL/GenBank/DDBJ databases">
        <authorList>
            <person name="Brown-Elliot B."/>
            <person name="Wallace R."/>
            <person name="Lenaerts A."/>
            <person name="Ordway D."/>
            <person name="DeGroote M.A."/>
            <person name="Parker T."/>
            <person name="Sizemore C."/>
            <person name="Tallon L.J."/>
            <person name="Sadzewicz L.K."/>
            <person name="Sengamalay N."/>
            <person name="Fraser C.M."/>
            <person name="Hine E."/>
            <person name="Shefchek K.A."/>
            <person name="Das S.P."/>
            <person name="Tettelin H."/>
        </authorList>
    </citation>
    <scope>NUCLEOTIDE SEQUENCE [LARGE SCALE GENOMIC DNA]</scope>
    <source>
        <strain evidence="1 2">662</strain>
    </source>
</reference>
<evidence type="ECO:0000313" key="2">
    <source>
        <dbReference type="Proteomes" id="UP000020561"/>
    </source>
</evidence>
<dbReference type="Proteomes" id="UP000020561">
    <property type="component" value="Unassembled WGS sequence"/>
</dbReference>
<name>X7YVD3_MYCKA</name>
<dbReference type="AlphaFoldDB" id="X7YVD3"/>
<evidence type="ECO:0000313" key="1">
    <source>
        <dbReference type="EMBL" id="EUA10340.1"/>
    </source>
</evidence>
<accession>X7YVD3</accession>
<dbReference type="EMBL" id="JAOA01000012">
    <property type="protein sequence ID" value="EUA10340.1"/>
    <property type="molecule type" value="Genomic_DNA"/>
</dbReference>
<sequence>MPLTPPDSGVPLAPASGRCRAVVPAGARAGLGPDHRVVPAGGMS</sequence>
<proteinExistence type="predicted"/>
<comment type="caution">
    <text evidence="1">The sequence shown here is derived from an EMBL/GenBank/DDBJ whole genome shotgun (WGS) entry which is preliminary data.</text>
</comment>
<dbReference type="PATRIC" id="fig|1299326.3.peg.5504"/>